<gene>
    <name evidence="1" type="ORF">A3D71_00085</name>
</gene>
<proteinExistence type="predicted"/>
<reference evidence="1 2" key="1">
    <citation type="journal article" date="2016" name="Nat. Commun.">
        <title>Thousands of microbial genomes shed light on interconnected biogeochemical processes in an aquifer system.</title>
        <authorList>
            <person name="Anantharaman K."/>
            <person name="Brown C.T."/>
            <person name="Hug L.A."/>
            <person name="Sharon I."/>
            <person name="Castelle C.J."/>
            <person name="Probst A.J."/>
            <person name="Thomas B.C."/>
            <person name="Singh A."/>
            <person name="Wilkins M.J."/>
            <person name="Karaoz U."/>
            <person name="Brodie E.L."/>
            <person name="Williams K.H."/>
            <person name="Hubbard S.S."/>
            <person name="Banfield J.F."/>
        </authorList>
    </citation>
    <scope>NUCLEOTIDE SEQUENCE [LARGE SCALE GENOMIC DNA]</scope>
</reference>
<name>A0A1F6DV60_9BACT</name>
<comment type="caution">
    <text evidence="1">The sequence shown here is derived from an EMBL/GenBank/DDBJ whole genome shotgun (WGS) entry which is preliminary data.</text>
</comment>
<organism evidence="1 2">
    <name type="scientific">Candidatus Kaiserbacteria bacterium RIFCSPHIGHO2_02_FULL_55_20</name>
    <dbReference type="NCBI Taxonomy" id="1798497"/>
    <lineage>
        <taxon>Bacteria</taxon>
        <taxon>Candidatus Kaiseribacteriota</taxon>
    </lineage>
</organism>
<protein>
    <submittedName>
        <fullName evidence="1">Uncharacterized protein</fullName>
    </submittedName>
</protein>
<evidence type="ECO:0000313" key="2">
    <source>
        <dbReference type="Proteomes" id="UP000177652"/>
    </source>
</evidence>
<evidence type="ECO:0000313" key="1">
    <source>
        <dbReference type="EMBL" id="OGG65339.1"/>
    </source>
</evidence>
<dbReference type="AlphaFoldDB" id="A0A1F6DV60"/>
<sequence length="430" mass="47621">MTSGIGLYRPVLKTDQGMPGNFLPFSVDAALERTNLSIRSISFEEGVAISEAWNTYSNGMARDIRAAFLPFDLGATYELLQQFETRRAEHGRPDKGHRPFMFIRPALPERPIVFGKDIVARVEHEVLRLLERATARAYSLEVLQTGTTRPGNLLYVQPDVYVLADGTVTVEKINCPDVVFFLAGVEAESSSALPHVQMIVRQLGAKVVDTIIEKMGTKITIVTRDAVITQLEDVLEIREIDFLREALTCAGAIVNVIPASAVDSVETGSRLLLLNLNYGAAETTTLLRRHAAEEVECFPNPYFQMACDEVTGLQELVLTTGDKHRELFLERASSQPGTDVGIVEALRLMDKGLRQGGITGDILHVVLETETVPVLRNALHSWRQLATRAKRPANEHGVIRIRSIPARPENLILTSSTGPRLHAFRFMCIT</sequence>
<dbReference type="Proteomes" id="UP000177652">
    <property type="component" value="Unassembled WGS sequence"/>
</dbReference>
<accession>A0A1F6DV60</accession>
<dbReference type="EMBL" id="MFLK01000051">
    <property type="protein sequence ID" value="OGG65339.1"/>
    <property type="molecule type" value="Genomic_DNA"/>
</dbReference>
<dbReference type="STRING" id="1798497.A3D71_00085"/>